<dbReference type="AlphaFoldDB" id="L7F429"/>
<dbReference type="STRING" id="85558.T45_01961"/>
<evidence type="ECO:0000313" key="1">
    <source>
        <dbReference type="EMBL" id="ELP65385.1"/>
    </source>
</evidence>
<name>L7F429_STRT8</name>
<proteinExistence type="predicted"/>
<accession>L7F429</accession>
<dbReference type="Proteomes" id="UP000010931">
    <property type="component" value="Unassembled WGS sequence"/>
</dbReference>
<dbReference type="EMBL" id="AEJB01000388">
    <property type="protein sequence ID" value="ELP65385.1"/>
    <property type="molecule type" value="Genomic_DNA"/>
</dbReference>
<protein>
    <submittedName>
        <fullName evidence="1">Uncharacterized protein</fullName>
    </submittedName>
</protein>
<dbReference type="PATRIC" id="fig|698760.3.peg.5804"/>
<sequence>MPARRLRRGRKGKSVLILAAAATAVAVTVSLLTGWPFGDKRVEHVSGDGPLQSHTDTGTTSVYAPKKAPWAVTFGSYLLCSTDGDPITVDGIRYRAPVKPKSVSLKLRTVTPQLWRSTVDAGQIGAALGAPPHFQQRKAPGDYKDARAGSRITQSCADQDKEGTGFTELLFVLDVGRQGGYIDTAWIDYHVNGDPYTLRLDWRMVACGSRIPHTLDGTVVCEGKQS</sequence>
<evidence type="ECO:0000313" key="2">
    <source>
        <dbReference type="Proteomes" id="UP000010931"/>
    </source>
</evidence>
<comment type="caution">
    <text evidence="1">The sequence shown here is derived from an EMBL/GenBank/DDBJ whole genome shotgun (WGS) entry which is preliminary data.</text>
</comment>
<gene>
    <name evidence="1" type="ORF">STRTUCAR8_07448</name>
</gene>
<reference evidence="1 2" key="1">
    <citation type="journal article" date="2011" name="Plasmid">
        <title>Streptomyces turgidiscabies Car8 contains a modular pathogenicity island that shares virulence genes with other actinobacterial plant pathogens.</title>
        <authorList>
            <person name="Huguet-Tapia J.C."/>
            <person name="Badger J.H."/>
            <person name="Loria R."/>
            <person name="Pettis G.S."/>
        </authorList>
    </citation>
    <scope>NUCLEOTIDE SEQUENCE [LARGE SCALE GENOMIC DNA]</scope>
    <source>
        <strain evidence="1 2">Car8</strain>
    </source>
</reference>
<keyword evidence="2" id="KW-1185">Reference proteome</keyword>
<organism evidence="1 2">
    <name type="scientific">Streptomyces turgidiscabies (strain Car8)</name>
    <dbReference type="NCBI Taxonomy" id="698760"/>
    <lineage>
        <taxon>Bacteria</taxon>
        <taxon>Bacillati</taxon>
        <taxon>Actinomycetota</taxon>
        <taxon>Actinomycetes</taxon>
        <taxon>Kitasatosporales</taxon>
        <taxon>Streptomycetaceae</taxon>
        <taxon>Streptomyces</taxon>
    </lineage>
</organism>